<comment type="caution">
    <text evidence="3">The sequence shown here is derived from an EMBL/GenBank/DDBJ whole genome shotgun (WGS) entry which is preliminary data.</text>
</comment>
<dbReference type="Proteomes" id="UP000660262">
    <property type="component" value="Unassembled WGS sequence"/>
</dbReference>
<name>A0A830HS10_9CHLO</name>
<feature type="compositionally biased region" description="Basic and acidic residues" evidence="2">
    <location>
        <begin position="142"/>
        <end position="265"/>
    </location>
</feature>
<dbReference type="EMBL" id="BNJQ01000020">
    <property type="protein sequence ID" value="GHP08241.1"/>
    <property type="molecule type" value="Genomic_DNA"/>
</dbReference>
<keyword evidence="4" id="KW-1185">Reference proteome</keyword>
<accession>A0A830HS10</accession>
<organism evidence="3 4">
    <name type="scientific">Pycnococcus provasolii</name>
    <dbReference type="NCBI Taxonomy" id="41880"/>
    <lineage>
        <taxon>Eukaryota</taxon>
        <taxon>Viridiplantae</taxon>
        <taxon>Chlorophyta</taxon>
        <taxon>Pseudoscourfieldiophyceae</taxon>
        <taxon>Pseudoscourfieldiales</taxon>
        <taxon>Pycnococcaceae</taxon>
        <taxon>Pycnococcus</taxon>
    </lineage>
</organism>
<reference evidence="3" key="1">
    <citation type="submission" date="2020-10" db="EMBL/GenBank/DDBJ databases">
        <title>Unveiling of a novel bifunctional photoreceptor, Dualchrome1, isolated from a cosmopolitan green alga.</title>
        <authorList>
            <person name="Suzuki S."/>
            <person name="Kawachi M."/>
        </authorList>
    </citation>
    <scope>NUCLEOTIDE SEQUENCE</scope>
    <source>
        <strain evidence="3">NIES 2893</strain>
    </source>
</reference>
<feature type="coiled-coil region" evidence="1">
    <location>
        <begin position="78"/>
        <end position="112"/>
    </location>
</feature>
<feature type="region of interest" description="Disordered" evidence="2">
    <location>
        <begin position="141"/>
        <end position="279"/>
    </location>
</feature>
<evidence type="ECO:0000313" key="4">
    <source>
        <dbReference type="Proteomes" id="UP000660262"/>
    </source>
</evidence>
<feature type="coiled-coil region" evidence="1">
    <location>
        <begin position="11"/>
        <end position="38"/>
    </location>
</feature>
<gene>
    <name evidence="3" type="ORF">PPROV_000698200</name>
</gene>
<dbReference type="AlphaFoldDB" id="A0A830HS10"/>
<keyword evidence="1" id="KW-0175">Coiled coil</keyword>
<sequence length="435" mass="46468">MASPSSPSSLSLSLSAEMQRLKQENLDLKNDVEALCAAASIQQNATSLSLAGGSLGPAQHSKALLGAQEQAILTRRELADVRDELASVDNARRALAEKLRESAAKETKLEEEAAHWKAQLARALSGRDASDAALANAVADAATERGRADRLQATVETREEEVRHARADAEAAREEARLSRTDAEAAREEASTSRADVEAAREEASTSRADAEAAREEASTSRADAEAAREEASVAHDEAQAAREETRAAREEIQAAREEAEEAARGEPPATVASDGTSDQFTIEAREAASRATESKVDALLLLSQEEERHLREVEELRGLVRHLETQLKTAGTGTGKTEMTRHEQRAAAASAHARIESLKSLVSSCQPIRRRLSEDLMAGDEGSLARIEQARSQIDDLLAAAGALGEAADVERDIIATLSLAGEFAARLKTFSSV</sequence>
<evidence type="ECO:0000256" key="1">
    <source>
        <dbReference type="SAM" id="Coils"/>
    </source>
</evidence>
<evidence type="ECO:0000313" key="3">
    <source>
        <dbReference type="EMBL" id="GHP08241.1"/>
    </source>
</evidence>
<evidence type="ECO:0000256" key="2">
    <source>
        <dbReference type="SAM" id="MobiDB-lite"/>
    </source>
</evidence>
<protein>
    <submittedName>
        <fullName evidence="3">Uncharacterized protein</fullName>
    </submittedName>
</protein>
<proteinExistence type="predicted"/>